<gene>
    <name evidence="1" type="ORF">ETF13_01710</name>
</gene>
<proteinExistence type="predicted"/>
<name>A0A483N7I1_KLEPN</name>
<dbReference type="SUPFAM" id="SSF49899">
    <property type="entry name" value="Concanavalin A-like lectins/glucanases"/>
    <property type="match status" value="1"/>
</dbReference>
<dbReference type="InterPro" id="IPR013320">
    <property type="entry name" value="ConA-like_dom_sf"/>
</dbReference>
<dbReference type="AlphaFoldDB" id="A0A483N7I1"/>
<protein>
    <submittedName>
        <fullName evidence="1">Uncharacterized protein</fullName>
    </submittedName>
</protein>
<dbReference type="EMBL" id="SDCT01000002">
    <property type="protein sequence ID" value="TCX95833.1"/>
    <property type="molecule type" value="Genomic_DNA"/>
</dbReference>
<organism evidence="1">
    <name type="scientific">Klebsiella pneumoniae</name>
    <dbReference type="NCBI Taxonomy" id="573"/>
    <lineage>
        <taxon>Bacteria</taxon>
        <taxon>Pseudomonadati</taxon>
        <taxon>Pseudomonadota</taxon>
        <taxon>Gammaproteobacteria</taxon>
        <taxon>Enterobacterales</taxon>
        <taxon>Enterobacteriaceae</taxon>
        <taxon>Klebsiella/Raoultella group</taxon>
        <taxon>Klebsiella</taxon>
        <taxon>Klebsiella pneumoniae complex</taxon>
    </lineage>
</organism>
<reference evidence="1" key="1">
    <citation type="submission" date="2019-01" db="EMBL/GenBank/DDBJ databases">
        <authorList>
            <person name="Lista F."/>
            <person name="Anselmo A."/>
        </authorList>
    </citation>
    <scope>NUCLEOTIDE SEQUENCE</scope>
    <source>
        <strain evidence="1">3S</strain>
    </source>
</reference>
<evidence type="ECO:0000313" key="1">
    <source>
        <dbReference type="EMBL" id="TCX95833.1"/>
    </source>
</evidence>
<comment type="caution">
    <text evidence="1">The sequence shown here is derived from an EMBL/GenBank/DDBJ whole genome shotgun (WGS) entry which is preliminary data.</text>
</comment>
<accession>A0A483N7I1</accession>
<sequence length="249" mass="25922">MPISAIYIDAALPVITGMKTLSDFDVSNWFIGLPTTGATPYAGFYFGDPVTDITYDSYDQNNPAVINGTVNNTGGFITVNPSNYLDTRKKATLSVTICGVVKRNAAAGLNSHMIADYAGSGSTASGFSIGFDTSGRLFCVAQNTGQSAVYAYADFPSSIAAGSLFAFVATVNQGVVAIDIFNAATSTLVSATSTLPGTRAAGTNNVLMGRKTDNNVETSSKYIKSALLMNGSLTSAEKISVSQFLLAMQ</sequence>
<dbReference type="RefSeq" id="WP_101982753.1">
    <property type="nucleotide sequence ID" value="NZ_JANJFA010000001.1"/>
</dbReference>